<dbReference type="EMBL" id="BAABJP010000001">
    <property type="protein sequence ID" value="GAA5145090.1"/>
    <property type="molecule type" value="Genomic_DNA"/>
</dbReference>
<gene>
    <name evidence="6" type="ORF">GCM10023321_02430</name>
</gene>
<dbReference type="RefSeq" id="WP_185058531.1">
    <property type="nucleotide sequence ID" value="NZ_BAABJP010000001.1"/>
</dbReference>
<reference evidence="7" key="1">
    <citation type="journal article" date="2019" name="Int. J. Syst. Evol. Microbiol.">
        <title>The Global Catalogue of Microorganisms (GCM) 10K type strain sequencing project: providing services to taxonomists for standard genome sequencing and annotation.</title>
        <authorList>
            <consortium name="The Broad Institute Genomics Platform"/>
            <consortium name="The Broad Institute Genome Sequencing Center for Infectious Disease"/>
            <person name="Wu L."/>
            <person name="Ma J."/>
        </authorList>
    </citation>
    <scope>NUCLEOTIDE SEQUENCE [LARGE SCALE GENOMIC DNA]</scope>
    <source>
        <strain evidence="7">JCM 18303</strain>
    </source>
</reference>
<comment type="subcellular location">
    <subcellularLocation>
        <location evidence="1">Membrane</location>
        <topology evidence="1">Single-pass membrane protein</topology>
    </subcellularLocation>
</comment>
<protein>
    <submittedName>
        <fullName evidence="6">Neutral zinc metallopeptidase</fullName>
    </submittedName>
</protein>
<evidence type="ECO:0000256" key="1">
    <source>
        <dbReference type="ARBA" id="ARBA00004167"/>
    </source>
</evidence>
<dbReference type="Proteomes" id="UP001428817">
    <property type="component" value="Unassembled WGS sequence"/>
</dbReference>
<evidence type="ECO:0000256" key="4">
    <source>
        <dbReference type="ARBA" id="ARBA00023136"/>
    </source>
</evidence>
<dbReference type="PANTHER" id="PTHR30168:SF0">
    <property type="entry name" value="INNER MEMBRANE PROTEIN"/>
    <property type="match status" value="1"/>
</dbReference>
<accession>A0ABP9PEE8</accession>
<keyword evidence="3" id="KW-1133">Transmembrane helix</keyword>
<keyword evidence="7" id="KW-1185">Reference proteome</keyword>
<sequence>MDFNSDAELDTSQVEDLRGSGGGGGGGFGGRVALGGGGVSLVGLLLYFVLSQVGGAAGIDPSILTGGAPGGTASRSQSQSGQVSDEALRQRCQRGRDAAANRDCEAVAVINSIQAYWTREFASEGRRYQPANTRFFSGGVNTGCGAASSDTGPFYCPADHLIYIDLTFFQELEQRFGAKGGPFARAYVLAHEYGHHVQNLLGTNRQVRSGATGATSGSVRLELQADCYAGVWANHATQTTSASGKPLIQNVTSTDIAAGVDTAERIGDDFIQSELAGQRVDQSKFTHGSSAQREKWLLAGIRSGDPGQCDTFAKGTDLG</sequence>
<proteinExistence type="predicted"/>
<dbReference type="Pfam" id="PF04228">
    <property type="entry name" value="Zn_peptidase"/>
    <property type="match status" value="1"/>
</dbReference>
<evidence type="ECO:0000313" key="6">
    <source>
        <dbReference type="EMBL" id="GAA5145090.1"/>
    </source>
</evidence>
<comment type="caution">
    <text evidence="6">The sequence shown here is derived from an EMBL/GenBank/DDBJ whole genome shotgun (WGS) entry which is preliminary data.</text>
</comment>
<name>A0ABP9PEE8_9PSEU</name>
<feature type="region of interest" description="Disordered" evidence="5">
    <location>
        <begin position="68"/>
        <end position="89"/>
    </location>
</feature>
<evidence type="ECO:0000256" key="2">
    <source>
        <dbReference type="ARBA" id="ARBA00022692"/>
    </source>
</evidence>
<keyword evidence="2" id="KW-0812">Transmembrane</keyword>
<evidence type="ECO:0000256" key="5">
    <source>
        <dbReference type="SAM" id="MobiDB-lite"/>
    </source>
</evidence>
<keyword evidence="4" id="KW-0472">Membrane</keyword>
<feature type="region of interest" description="Disordered" evidence="5">
    <location>
        <begin position="1"/>
        <end position="22"/>
    </location>
</feature>
<dbReference type="PANTHER" id="PTHR30168">
    <property type="entry name" value="PUTATIVE MEMBRANE PROTEIN YPFJ"/>
    <property type="match status" value="1"/>
</dbReference>
<dbReference type="InterPro" id="IPR007343">
    <property type="entry name" value="Uncharacterised_pept_Zn_put"/>
</dbReference>
<evidence type="ECO:0000256" key="3">
    <source>
        <dbReference type="ARBA" id="ARBA00022989"/>
    </source>
</evidence>
<evidence type="ECO:0000313" key="7">
    <source>
        <dbReference type="Proteomes" id="UP001428817"/>
    </source>
</evidence>
<feature type="compositionally biased region" description="Polar residues" evidence="5">
    <location>
        <begin position="73"/>
        <end position="83"/>
    </location>
</feature>
<organism evidence="6 7">
    <name type="scientific">Pseudonocardia eucalypti</name>
    <dbReference type="NCBI Taxonomy" id="648755"/>
    <lineage>
        <taxon>Bacteria</taxon>
        <taxon>Bacillati</taxon>
        <taxon>Actinomycetota</taxon>
        <taxon>Actinomycetes</taxon>
        <taxon>Pseudonocardiales</taxon>
        <taxon>Pseudonocardiaceae</taxon>
        <taxon>Pseudonocardia</taxon>
    </lineage>
</organism>